<reference evidence="1 2" key="1">
    <citation type="submission" date="2018-08" db="EMBL/GenBank/DDBJ databases">
        <title>A genome reference for cultivated species of the human gut microbiota.</title>
        <authorList>
            <person name="Zou Y."/>
            <person name="Xue W."/>
            <person name="Luo G."/>
        </authorList>
    </citation>
    <scope>NUCLEOTIDE SEQUENCE [LARGE SCALE GENOMIC DNA]</scope>
    <source>
        <strain evidence="1 2">AF31-13BH</strain>
    </source>
</reference>
<proteinExistence type="predicted"/>
<evidence type="ECO:0000313" key="1">
    <source>
        <dbReference type="EMBL" id="RHN17623.1"/>
    </source>
</evidence>
<gene>
    <name evidence="1" type="ORF">DWZ24_05875</name>
</gene>
<comment type="caution">
    <text evidence="1">The sequence shown here is derived from an EMBL/GenBank/DDBJ whole genome shotgun (WGS) entry which is preliminary data.</text>
</comment>
<organism evidence="1 2">
    <name type="scientific">Dorea formicigenerans</name>
    <dbReference type="NCBI Taxonomy" id="39486"/>
    <lineage>
        <taxon>Bacteria</taxon>
        <taxon>Bacillati</taxon>
        <taxon>Bacillota</taxon>
        <taxon>Clostridia</taxon>
        <taxon>Lachnospirales</taxon>
        <taxon>Lachnospiraceae</taxon>
        <taxon>Dorea</taxon>
    </lineage>
</organism>
<evidence type="ECO:0008006" key="3">
    <source>
        <dbReference type="Google" id="ProtNLM"/>
    </source>
</evidence>
<name>A0A415UHU2_9FIRM</name>
<dbReference type="Proteomes" id="UP000285652">
    <property type="component" value="Unassembled WGS sequence"/>
</dbReference>
<dbReference type="AlphaFoldDB" id="A0A415UHU2"/>
<sequence length="139" mass="16479">MIYAAYAGTGKSYFCQENPEAIDLICMLFKYINLSEVSGNMESDREGEQIKTNPKLTLRNYWVLYYYWAIKYLLYYCPEIPLVIPTIDLILDFLEADQIPYTLIYPEKNLKDEYEKRYRTRGNTEEFLDIFIGQKVTGM</sequence>
<protein>
    <recommendedName>
        <fullName evidence="3">ATP-binding protein</fullName>
    </recommendedName>
</protein>
<accession>A0A415UHU2</accession>
<dbReference type="RefSeq" id="WP_118447446.1">
    <property type="nucleotide sequence ID" value="NZ_QRQQ01000003.1"/>
</dbReference>
<evidence type="ECO:0000313" key="2">
    <source>
        <dbReference type="Proteomes" id="UP000285652"/>
    </source>
</evidence>
<dbReference type="EMBL" id="QRQQ01000003">
    <property type="protein sequence ID" value="RHN17623.1"/>
    <property type="molecule type" value="Genomic_DNA"/>
</dbReference>